<comment type="caution">
    <text evidence="3">The sequence shown here is derived from an EMBL/GenBank/DDBJ whole genome shotgun (WGS) entry which is preliminary data.</text>
</comment>
<keyword evidence="2" id="KW-0812">Transmembrane</keyword>
<keyword evidence="2" id="KW-1133">Transmembrane helix</keyword>
<evidence type="ECO:0000256" key="1">
    <source>
        <dbReference type="SAM" id="MobiDB-lite"/>
    </source>
</evidence>
<keyword evidence="4" id="KW-1185">Reference proteome</keyword>
<feature type="region of interest" description="Disordered" evidence="1">
    <location>
        <begin position="133"/>
        <end position="169"/>
    </location>
</feature>
<feature type="transmembrane region" description="Helical" evidence="2">
    <location>
        <begin position="77"/>
        <end position="102"/>
    </location>
</feature>
<dbReference type="EMBL" id="LGRX02006675">
    <property type="protein sequence ID" value="KAK3276245.1"/>
    <property type="molecule type" value="Genomic_DNA"/>
</dbReference>
<dbReference type="Proteomes" id="UP001190700">
    <property type="component" value="Unassembled WGS sequence"/>
</dbReference>
<accession>A0AAE0L939</accession>
<dbReference type="AlphaFoldDB" id="A0AAE0L939"/>
<keyword evidence="2" id="KW-0472">Membrane</keyword>
<evidence type="ECO:0000256" key="2">
    <source>
        <dbReference type="SAM" id="Phobius"/>
    </source>
</evidence>
<protein>
    <submittedName>
        <fullName evidence="3">Uncharacterized protein</fullName>
    </submittedName>
</protein>
<feature type="compositionally biased region" description="Pro residues" evidence="1">
    <location>
        <begin position="1"/>
        <end position="61"/>
    </location>
</feature>
<organism evidence="3 4">
    <name type="scientific">Cymbomonas tetramitiformis</name>
    <dbReference type="NCBI Taxonomy" id="36881"/>
    <lineage>
        <taxon>Eukaryota</taxon>
        <taxon>Viridiplantae</taxon>
        <taxon>Chlorophyta</taxon>
        <taxon>Pyramimonadophyceae</taxon>
        <taxon>Pyramimonadales</taxon>
        <taxon>Pyramimonadaceae</taxon>
        <taxon>Cymbomonas</taxon>
    </lineage>
</organism>
<sequence length="169" mass="17593">MPPFPHPATPSPPPSPPPPQPKPPPNHPSPNLPPSPPNIPPASPSIPPHPGAPLLPAPPPALASEQDSGNDDELVTVFLIIATIVGCGALAVVVGSMAHYIWSQYFVQPSAIVLSDKATDDDQFEDALIVPPKGEITEAPSPGPLRVLASPSSMAKVSPLPQEESRERI</sequence>
<evidence type="ECO:0000313" key="3">
    <source>
        <dbReference type="EMBL" id="KAK3276245.1"/>
    </source>
</evidence>
<reference evidence="3 4" key="1">
    <citation type="journal article" date="2015" name="Genome Biol. Evol.">
        <title>Comparative Genomics of a Bacterivorous Green Alga Reveals Evolutionary Causalities and Consequences of Phago-Mixotrophic Mode of Nutrition.</title>
        <authorList>
            <person name="Burns J.A."/>
            <person name="Paasch A."/>
            <person name="Narechania A."/>
            <person name="Kim E."/>
        </authorList>
    </citation>
    <scope>NUCLEOTIDE SEQUENCE [LARGE SCALE GENOMIC DNA]</scope>
    <source>
        <strain evidence="3 4">PLY_AMNH</strain>
    </source>
</reference>
<proteinExistence type="predicted"/>
<name>A0AAE0L939_9CHLO</name>
<feature type="region of interest" description="Disordered" evidence="1">
    <location>
        <begin position="1"/>
        <end position="69"/>
    </location>
</feature>
<evidence type="ECO:0000313" key="4">
    <source>
        <dbReference type="Proteomes" id="UP001190700"/>
    </source>
</evidence>
<gene>
    <name evidence="3" type="ORF">CYMTET_15669</name>
</gene>